<keyword evidence="3" id="KW-1185">Reference proteome</keyword>
<evidence type="ECO:0000313" key="2">
    <source>
        <dbReference type="EnsemblMetazoa" id="AALB014673-PA"/>
    </source>
</evidence>
<evidence type="ECO:0000256" key="1">
    <source>
        <dbReference type="SAM" id="MobiDB-lite"/>
    </source>
</evidence>
<feature type="region of interest" description="Disordered" evidence="1">
    <location>
        <begin position="1"/>
        <end position="26"/>
    </location>
</feature>
<accession>A0A182FYI4</accession>
<name>A0A182FYI4_ANOAL</name>
<organism evidence="2 3">
    <name type="scientific">Anopheles albimanus</name>
    <name type="common">New world malaria mosquito</name>
    <dbReference type="NCBI Taxonomy" id="7167"/>
    <lineage>
        <taxon>Eukaryota</taxon>
        <taxon>Metazoa</taxon>
        <taxon>Ecdysozoa</taxon>
        <taxon>Arthropoda</taxon>
        <taxon>Hexapoda</taxon>
        <taxon>Insecta</taxon>
        <taxon>Pterygota</taxon>
        <taxon>Neoptera</taxon>
        <taxon>Endopterygota</taxon>
        <taxon>Diptera</taxon>
        <taxon>Nematocera</taxon>
        <taxon>Culicoidea</taxon>
        <taxon>Culicidae</taxon>
        <taxon>Anophelinae</taxon>
        <taxon>Anopheles</taxon>
    </lineage>
</organism>
<reference evidence="2" key="2">
    <citation type="submission" date="2022-08" db="UniProtKB">
        <authorList>
            <consortium name="EnsemblMetazoa"/>
        </authorList>
    </citation>
    <scope>IDENTIFICATION</scope>
    <source>
        <strain evidence="2">STECLA/ALBI9_A</strain>
    </source>
</reference>
<sequence>MVNGINGTKTVEKAKAKLKNLPRPHT</sequence>
<feature type="compositionally biased region" description="Basic residues" evidence="1">
    <location>
        <begin position="16"/>
        <end position="26"/>
    </location>
</feature>
<proteinExistence type="predicted"/>
<reference evidence="2 3" key="1">
    <citation type="journal article" date="2017" name="G3 (Bethesda)">
        <title>The Physical Genome Mapping of Anopheles albimanus Corrected Scaffold Misassemblies and Identified Interarm Rearrangements in Genus Anopheles.</title>
        <authorList>
            <person name="Artemov G.N."/>
            <person name="Peery A.N."/>
            <person name="Jiang X."/>
            <person name="Tu Z."/>
            <person name="Stegniy V.N."/>
            <person name="Sharakhova M.V."/>
            <person name="Sharakhov I.V."/>
        </authorList>
    </citation>
    <scope>NUCLEOTIDE SEQUENCE [LARGE SCALE GENOMIC DNA]</scope>
    <source>
        <strain evidence="2 3">ALBI9_A</strain>
    </source>
</reference>
<dbReference type="Proteomes" id="UP000069272">
    <property type="component" value="Chromosome 3R"/>
</dbReference>
<evidence type="ECO:0000313" key="3">
    <source>
        <dbReference type="Proteomes" id="UP000069272"/>
    </source>
</evidence>
<dbReference type="EnsemblMetazoa" id="AALB014673-RA">
    <property type="protein sequence ID" value="AALB014673-PA"/>
    <property type="gene ID" value="AALB014673"/>
</dbReference>
<protein>
    <submittedName>
        <fullName evidence="2">Uncharacterized protein</fullName>
    </submittedName>
</protein>
<dbReference type="VEuPathDB" id="VectorBase:AALB014673"/>
<dbReference type="AlphaFoldDB" id="A0A182FYI4"/>